<proteinExistence type="predicted"/>
<accession>A0AAU8GJN6</accession>
<dbReference type="EMBL" id="PP856726">
    <property type="protein sequence ID" value="XCH41172.1"/>
    <property type="molecule type" value="Genomic_DNA"/>
</dbReference>
<reference evidence="1" key="1">
    <citation type="submission" date="2024-05" db="EMBL/GenBank/DDBJ databases">
        <authorList>
            <person name="Mugo M.M."/>
            <person name="Musyoki A.M."/>
            <person name="Makumi A.M."/>
            <person name="Mutai I."/>
            <person name="Drechsel O."/>
            <person name="Kering K.K."/>
            <person name="Muturi P."/>
            <person name="Mbae C.K."/>
            <person name="Kariuki S.M."/>
        </authorList>
    </citation>
    <scope>NUCLEOTIDE SEQUENCE</scope>
</reference>
<organism evidence="1">
    <name type="scientific">Salmonella phage vB_STmST313_KE27</name>
    <dbReference type="NCBI Taxonomy" id="3161178"/>
    <lineage>
        <taxon>Viruses</taxon>
        <taxon>Duplodnaviria</taxon>
        <taxon>Heunggongvirae</taxon>
        <taxon>Uroviricota</taxon>
        <taxon>Caudoviricetes</taxon>
        <taxon>Pantevenvirales</taxon>
        <taxon>Ackermannviridae</taxon>
        <taxon>Cvivirinae</taxon>
        <taxon>Kuttervirus</taxon>
    </lineage>
</organism>
<sequence>MAIPAFIFNKRIPNIIMETFNQFGEAPECTLTQQS</sequence>
<evidence type="ECO:0000313" key="1">
    <source>
        <dbReference type="EMBL" id="XCH41172.1"/>
    </source>
</evidence>
<name>A0AAU8GJN6_9CAUD</name>
<gene>
    <name evidence="1" type="ORF">MCIKDHBT_CDS0231</name>
</gene>
<protein>
    <submittedName>
        <fullName evidence="1">Uncharacterized protein</fullName>
    </submittedName>
</protein>